<dbReference type="AlphaFoldDB" id="S8A562"/>
<keyword evidence="3" id="KW-1185">Reference proteome</keyword>
<feature type="compositionally biased region" description="Low complexity" evidence="1">
    <location>
        <begin position="1"/>
        <end position="19"/>
    </location>
</feature>
<reference evidence="3" key="2">
    <citation type="submission" date="2013-04" db="EMBL/GenBank/DDBJ databases">
        <title>Genomic mechanisms accounting for the adaptation to parasitism in nematode-trapping fungi.</title>
        <authorList>
            <person name="Ahren D.G."/>
        </authorList>
    </citation>
    <scope>NUCLEOTIDE SEQUENCE [LARGE SCALE GENOMIC DNA]</scope>
    <source>
        <strain evidence="3">CBS 200.50</strain>
    </source>
</reference>
<dbReference type="Proteomes" id="UP000015100">
    <property type="component" value="Unassembled WGS sequence"/>
</dbReference>
<gene>
    <name evidence="2" type="ORF">H072_7965</name>
</gene>
<feature type="region of interest" description="Disordered" evidence="1">
    <location>
        <begin position="80"/>
        <end position="105"/>
    </location>
</feature>
<dbReference type="STRING" id="1284197.S8A562"/>
<reference evidence="2 3" key="1">
    <citation type="journal article" date="2013" name="PLoS Genet.">
        <title>Genomic mechanisms accounting for the adaptation to parasitism in nematode-trapping fungi.</title>
        <authorList>
            <person name="Meerupati T."/>
            <person name="Andersson K.M."/>
            <person name="Friman E."/>
            <person name="Kumar D."/>
            <person name="Tunlid A."/>
            <person name="Ahren D."/>
        </authorList>
    </citation>
    <scope>NUCLEOTIDE SEQUENCE [LARGE SCALE GENOMIC DNA]</scope>
    <source>
        <strain evidence="2 3">CBS 200.50</strain>
    </source>
</reference>
<dbReference type="HOGENOM" id="CLU_1348880_0_0_1"/>
<protein>
    <submittedName>
        <fullName evidence="2">Uncharacterized protein</fullName>
    </submittedName>
</protein>
<evidence type="ECO:0000313" key="2">
    <source>
        <dbReference type="EMBL" id="EPS38175.1"/>
    </source>
</evidence>
<sequence>MKSSASSISSIGSCGSGISHPPGAGKRRPWSIPISSEDLMKRVDSWYNETETPDLREGINTRETRERLDLPVLSPFDVPSETTDWSESPMRSQRALGFPDSPNDGSVNEDAKRIFLQRHHIAEDYKEDNFWCGFCAKLITIPPYVAGLLGPEMRAHHVADHFMMEETDIRLWVKYNECNLYDMHQELDIALLLCWSGNKTNIA</sequence>
<evidence type="ECO:0000313" key="3">
    <source>
        <dbReference type="Proteomes" id="UP000015100"/>
    </source>
</evidence>
<comment type="caution">
    <text evidence="2">The sequence shown here is derived from an EMBL/GenBank/DDBJ whole genome shotgun (WGS) entry which is preliminary data.</text>
</comment>
<organism evidence="2 3">
    <name type="scientific">Dactylellina haptotyla (strain CBS 200.50)</name>
    <name type="common">Nematode-trapping fungus</name>
    <name type="synonym">Monacrosporium haptotylum</name>
    <dbReference type="NCBI Taxonomy" id="1284197"/>
    <lineage>
        <taxon>Eukaryota</taxon>
        <taxon>Fungi</taxon>
        <taxon>Dikarya</taxon>
        <taxon>Ascomycota</taxon>
        <taxon>Pezizomycotina</taxon>
        <taxon>Orbiliomycetes</taxon>
        <taxon>Orbiliales</taxon>
        <taxon>Orbiliaceae</taxon>
        <taxon>Dactylellina</taxon>
    </lineage>
</organism>
<feature type="compositionally biased region" description="Polar residues" evidence="1">
    <location>
        <begin position="80"/>
        <end position="91"/>
    </location>
</feature>
<dbReference type="EMBL" id="AQGS01000575">
    <property type="protein sequence ID" value="EPS38175.1"/>
    <property type="molecule type" value="Genomic_DNA"/>
</dbReference>
<name>S8A562_DACHA</name>
<feature type="region of interest" description="Disordered" evidence="1">
    <location>
        <begin position="1"/>
        <end position="34"/>
    </location>
</feature>
<proteinExistence type="predicted"/>
<evidence type="ECO:0000256" key="1">
    <source>
        <dbReference type="SAM" id="MobiDB-lite"/>
    </source>
</evidence>
<accession>S8A562</accession>